<feature type="compositionally biased region" description="Polar residues" evidence="1">
    <location>
        <begin position="169"/>
        <end position="197"/>
    </location>
</feature>
<evidence type="ECO:0000313" key="2">
    <source>
        <dbReference type="EMBL" id="KAF1961206.1"/>
    </source>
</evidence>
<dbReference type="AlphaFoldDB" id="A0A6A5UE75"/>
<feature type="compositionally biased region" description="Polar residues" evidence="1">
    <location>
        <begin position="279"/>
        <end position="289"/>
    </location>
</feature>
<dbReference type="OrthoDB" id="3786824at2759"/>
<feature type="compositionally biased region" description="Low complexity" evidence="1">
    <location>
        <begin position="423"/>
        <end position="443"/>
    </location>
</feature>
<feature type="compositionally biased region" description="Basic residues" evidence="1">
    <location>
        <begin position="224"/>
        <end position="235"/>
    </location>
</feature>
<protein>
    <submittedName>
        <fullName evidence="2">Uncharacterized protein</fullName>
    </submittedName>
</protein>
<feature type="compositionally biased region" description="Low complexity" evidence="1">
    <location>
        <begin position="143"/>
        <end position="154"/>
    </location>
</feature>
<organism evidence="2 3">
    <name type="scientific">Byssothecium circinans</name>
    <dbReference type="NCBI Taxonomy" id="147558"/>
    <lineage>
        <taxon>Eukaryota</taxon>
        <taxon>Fungi</taxon>
        <taxon>Dikarya</taxon>
        <taxon>Ascomycota</taxon>
        <taxon>Pezizomycotina</taxon>
        <taxon>Dothideomycetes</taxon>
        <taxon>Pleosporomycetidae</taxon>
        <taxon>Pleosporales</taxon>
        <taxon>Massarineae</taxon>
        <taxon>Massarinaceae</taxon>
        <taxon>Byssothecium</taxon>
    </lineage>
</organism>
<feature type="region of interest" description="Disordered" evidence="1">
    <location>
        <begin position="365"/>
        <end position="400"/>
    </location>
</feature>
<dbReference type="EMBL" id="ML976981">
    <property type="protein sequence ID" value="KAF1961206.1"/>
    <property type="molecule type" value="Genomic_DNA"/>
</dbReference>
<reference evidence="2" key="1">
    <citation type="journal article" date="2020" name="Stud. Mycol.">
        <title>101 Dothideomycetes genomes: a test case for predicting lifestyles and emergence of pathogens.</title>
        <authorList>
            <person name="Haridas S."/>
            <person name="Albert R."/>
            <person name="Binder M."/>
            <person name="Bloem J."/>
            <person name="Labutti K."/>
            <person name="Salamov A."/>
            <person name="Andreopoulos B."/>
            <person name="Baker S."/>
            <person name="Barry K."/>
            <person name="Bills G."/>
            <person name="Bluhm B."/>
            <person name="Cannon C."/>
            <person name="Castanera R."/>
            <person name="Culley D."/>
            <person name="Daum C."/>
            <person name="Ezra D."/>
            <person name="Gonzalez J."/>
            <person name="Henrissat B."/>
            <person name="Kuo A."/>
            <person name="Liang C."/>
            <person name="Lipzen A."/>
            <person name="Lutzoni F."/>
            <person name="Magnuson J."/>
            <person name="Mondo S."/>
            <person name="Nolan M."/>
            <person name="Ohm R."/>
            <person name="Pangilinan J."/>
            <person name="Park H.-J."/>
            <person name="Ramirez L."/>
            <person name="Alfaro M."/>
            <person name="Sun H."/>
            <person name="Tritt A."/>
            <person name="Yoshinaga Y."/>
            <person name="Zwiers L.-H."/>
            <person name="Turgeon B."/>
            <person name="Goodwin S."/>
            <person name="Spatafora J."/>
            <person name="Crous P."/>
            <person name="Grigoriev I."/>
        </authorList>
    </citation>
    <scope>NUCLEOTIDE SEQUENCE</scope>
    <source>
        <strain evidence="2">CBS 675.92</strain>
    </source>
</reference>
<feature type="compositionally biased region" description="Basic residues" evidence="1">
    <location>
        <begin position="317"/>
        <end position="331"/>
    </location>
</feature>
<keyword evidence="3" id="KW-1185">Reference proteome</keyword>
<dbReference type="Proteomes" id="UP000800035">
    <property type="component" value="Unassembled WGS sequence"/>
</dbReference>
<feature type="region of interest" description="Disordered" evidence="1">
    <location>
        <begin position="415"/>
        <end position="452"/>
    </location>
</feature>
<proteinExistence type="predicted"/>
<feature type="compositionally biased region" description="Basic and acidic residues" evidence="1">
    <location>
        <begin position="297"/>
        <end position="306"/>
    </location>
</feature>
<evidence type="ECO:0000256" key="1">
    <source>
        <dbReference type="SAM" id="MobiDB-lite"/>
    </source>
</evidence>
<sequence length="543" mass="58619">MTTGKDGENNWTTMSNSASVAAAPATNNQNIPVPEGYVELSILTKLCQVLEDSEDPDDHKHGRWIKWQYLGGYDGGEKLRVVRDIEGYQKIDNAYKRVRTLTGKAQHEWPFMTVAFQKLPATKFRSLYHLYAPQTSAAPSAPKSVDQKSASSDSQDAEHGAFNAKEGALSQNSCKTPTGTIENANNGTHASPTQPRNTDSRVESPFVEPEPQRTNLDARPPTRGIKRKGSRKRTTRGAFTKSVEPPAKRTRVTRGAGRAAASEDTVKPPLPSKGKAVGSNEQENVSQELQVEGDYDSNGRDVKTPEAKTAVAAGERRSKRVIKRPSSRITRRSSASTIEAQGTRDATEETEDVFMDDASVAVMTEASATTDQAPSPDSGLGDGAAHTLTKPTGNPEDISTSDVEVAAQRFLNGGRRTAQFAESTTPPTQPLSTTPSRTPTKTPSPAPSMESAPQLTIMATPSSELSVSSQSLANANLVDGTVEFFARVHGSTGTLHIPIPEAILTDGDKLTSRMKKYAEYKHNRGDDAAPFARWIELVEELGM</sequence>
<gene>
    <name evidence="2" type="ORF">CC80DRAFT_589618</name>
</gene>
<feature type="compositionally biased region" description="Polar residues" evidence="1">
    <location>
        <begin position="366"/>
        <end position="375"/>
    </location>
</feature>
<feature type="region of interest" description="Disordered" evidence="1">
    <location>
        <begin position="136"/>
        <end position="351"/>
    </location>
</feature>
<feature type="compositionally biased region" description="Polar residues" evidence="1">
    <location>
        <begin position="389"/>
        <end position="400"/>
    </location>
</feature>
<evidence type="ECO:0000313" key="3">
    <source>
        <dbReference type="Proteomes" id="UP000800035"/>
    </source>
</evidence>
<name>A0A6A5UE75_9PLEO</name>
<accession>A0A6A5UE75</accession>